<feature type="transmembrane region" description="Helical" evidence="11">
    <location>
        <begin position="12"/>
        <end position="33"/>
    </location>
</feature>
<sequence length="441" mass="48012">MTWPPRTLTRRLVLTLLTALAGVAVLLTAFNVWDIKRQADAAQVRPVAQVMLHLVDSLPDAATARQALQGFVQQLNRERAQLPMPLQPLHVQLWDAAGQLQLALPDAPPPADAARATVQGERWRLQVHEALPDDATLLRWQAGELLVQLLIALPLLALPLWLAVRSGLRPLRRFTARVAALDPRGPLQPLGLDLRYAELAPVGRAFDALIARLDERLALERAFVQDAAHELRTPLAALAAQVHLLLEAGDARDQRASAAELLATLQRTAHLSQQLLDLALLDRGDRPAEALDLAELGAELLASLHAQARARHQQLALAGPEQLPWHGDRAALVHVLQNLLDNALRYTPDGGHIELRLDAAPPRLAVLDDGPGIPEAERERVFDRFWRSPGQAQPGTGLGLAIAAQAARRLGGHLRLVPGLHGRGVGFELTLPEPTRDLASL</sequence>
<keyword evidence="4" id="KW-0597">Phosphoprotein</keyword>
<proteinExistence type="predicted"/>
<dbReference type="SMART" id="SM00387">
    <property type="entry name" value="HATPase_c"/>
    <property type="match status" value="1"/>
</dbReference>
<dbReference type="Gene3D" id="1.10.287.130">
    <property type="match status" value="1"/>
</dbReference>
<evidence type="ECO:0000256" key="10">
    <source>
        <dbReference type="ARBA" id="ARBA00023136"/>
    </source>
</evidence>
<evidence type="ECO:0000256" key="8">
    <source>
        <dbReference type="ARBA" id="ARBA00022989"/>
    </source>
</evidence>
<dbReference type="InterPro" id="IPR006311">
    <property type="entry name" value="TAT_signal"/>
</dbReference>
<dbReference type="InterPro" id="IPR036097">
    <property type="entry name" value="HisK_dim/P_sf"/>
</dbReference>
<dbReference type="Pfam" id="PF00512">
    <property type="entry name" value="HisKA"/>
    <property type="match status" value="1"/>
</dbReference>
<keyword evidence="9" id="KW-0902">Two-component regulatory system</keyword>
<evidence type="ECO:0000256" key="4">
    <source>
        <dbReference type="ARBA" id="ARBA00022553"/>
    </source>
</evidence>
<dbReference type="Gene3D" id="3.30.565.10">
    <property type="entry name" value="Histidine kinase-like ATPase, C-terminal domain"/>
    <property type="match status" value="1"/>
</dbReference>
<protein>
    <recommendedName>
        <fullName evidence="3">histidine kinase</fullName>
        <ecNumber evidence="3">2.7.13.3</ecNumber>
    </recommendedName>
</protein>
<dbReference type="Proteomes" id="UP001606302">
    <property type="component" value="Unassembled WGS sequence"/>
</dbReference>
<feature type="domain" description="HAMP" evidence="13">
    <location>
        <begin position="165"/>
        <end position="218"/>
    </location>
</feature>
<dbReference type="PROSITE" id="PS50109">
    <property type="entry name" value="HIS_KIN"/>
    <property type="match status" value="1"/>
</dbReference>
<dbReference type="SUPFAM" id="SSF55874">
    <property type="entry name" value="ATPase domain of HSP90 chaperone/DNA topoisomerase II/histidine kinase"/>
    <property type="match status" value="1"/>
</dbReference>
<dbReference type="InterPro" id="IPR003661">
    <property type="entry name" value="HisK_dim/P_dom"/>
</dbReference>
<comment type="subcellular location">
    <subcellularLocation>
        <location evidence="2">Membrane</location>
        <topology evidence="2">Multi-pass membrane protein</topology>
    </subcellularLocation>
</comment>
<dbReference type="InterPro" id="IPR005467">
    <property type="entry name" value="His_kinase_dom"/>
</dbReference>
<evidence type="ECO:0000256" key="2">
    <source>
        <dbReference type="ARBA" id="ARBA00004141"/>
    </source>
</evidence>
<dbReference type="PROSITE" id="PS51318">
    <property type="entry name" value="TAT"/>
    <property type="match status" value="1"/>
</dbReference>
<dbReference type="RefSeq" id="WP_394511709.1">
    <property type="nucleotide sequence ID" value="NZ_JBIGHX010000004.1"/>
</dbReference>
<evidence type="ECO:0000256" key="7">
    <source>
        <dbReference type="ARBA" id="ARBA00022777"/>
    </source>
</evidence>
<dbReference type="SUPFAM" id="SSF47384">
    <property type="entry name" value="Homodimeric domain of signal transducing histidine kinase"/>
    <property type="match status" value="1"/>
</dbReference>
<keyword evidence="6 11" id="KW-0812">Transmembrane</keyword>
<comment type="catalytic activity">
    <reaction evidence="1">
        <text>ATP + protein L-histidine = ADP + protein N-phospho-L-histidine.</text>
        <dbReference type="EC" id="2.7.13.3"/>
    </reaction>
</comment>
<evidence type="ECO:0000259" key="12">
    <source>
        <dbReference type="PROSITE" id="PS50109"/>
    </source>
</evidence>
<dbReference type="InterPro" id="IPR050428">
    <property type="entry name" value="TCS_sensor_his_kinase"/>
</dbReference>
<keyword evidence="15" id="KW-1185">Reference proteome</keyword>
<dbReference type="InterPro" id="IPR003594">
    <property type="entry name" value="HATPase_dom"/>
</dbReference>
<evidence type="ECO:0000256" key="3">
    <source>
        <dbReference type="ARBA" id="ARBA00012438"/>
    </source>
</evidence>
<dbReference type="PRINTS" id="PR00344">
    <property type="entry name" value="BCTRLSENSOR"/>
</dbReference>
<dbReference type="EC" id="2.7.13.3" evidence="3"/>
<feature type="domain" description="Histidine kinase" evidence="12">
    <location>
        <begin position="226"/>
        <end position="435"/>
    </location>
</feature>
<evidence type="ECO:0000256" key="6">
    <source>
        <dbReference type="ARBA" id="ARBA00022692"/>
    </source>
</evidence>
<evidence type="ECO:0000256" key="11">
    <source>
        <dbReference type="SAM" id="Phobius"/>
    </source>
</evidence>
<keyword evidence="7 14" id="KW-0418">Kinase</keyword>
<gene>
    <name evidence="14" type="ORF">ACG04Q_14870</name>
</gene>
<evidence type="ECO:0000313" key="15">
    <source>
        <dbReference type="Proteomes" id="UP001606302"/>
    </source>
</evidence>
<dbReference type="InterPro" id="IPR003660">
    <property type="entry name" value="HAMP_dom"/>
</dbReference>
<dbReference type="EMBL" id="JBIGHX010000004">
    <property type="protein sequence ID" value="MFG6462854.1"/>
    <property type="molecule type" value="Genomic_DNA"/>
</dbReference>
<evidence type="ECO:0000256" key="1">
    <source>
        <dbReference type="ARBA" id="ARBA00000085"/>
    </source>
</evidence>
<organism evidence="14 15">
    <name type="scientific">Pelomonas lactea</name>
    <dbReference type="NCBI Taxonomy" id="3299030"/>
    <lineage>
        <taxon>Bacteria</taxon>
        <taxon>Pseudomonadati</taxon>
        <taxon>Pseudomonadota</taxon>
        <taxon>Betaproteobacteria</taxon>
        <taxon>Burkholderiales</taxon>
        <taxon>Sphaerotilaceae</taxon>
        <taxon>Roseateles</taxon>
    </lineage>
</organism>
<dbReference type="Pfam" id="PF02518">
    <property type="entry name" value="HATPase_c"/>
    <property type="match status" value="1"/>
</dbReference>
<comment type="caution">
    <text evidence="14">The sequence shown here is derived from an EMBL/GenBank/DDBJ whole genome shotgun (WGS) entry which is preliminary data.</text>
</comment>
<accession>A0ABW7GLM6</accession>
<dbReference type="PANTHER" id="PTHR45436">
    <property type="entry name" value="SENSOR HISTIDINE KINASE YKOH"/>
    <property type="match status" value="1"/>
</dbReference>
<dbReference type="PANTHER" id="PTHR45436:SF15">
    <property type="entry name" value="SENSOR HISTIDINE KINASE CUSS"/>
    <property type="match status" value="1"/>
</dbReference>
<dbReference type="PROSITE" id="PS50885">
    <property type="entry name" value="HAMP"/>
    <property type="match status" value="1"/>
</dbReference>
<evidence type="ECO:0000256" key="5">
    <source>
        <dbReference type="ARBA" id="ARBA00022679"/>
    </source>
</evidence>
<name>A0ABW7GLM6_9BURK</name>
<evidence type="ECO:0000256" key="9">
    <source>
        <dbReference type="ARBA" id="ARBA00023012"/>
    </source>
</evidence>
<keyword evidence="8 11" id="KW-1133">Transmembrane helix</keyword>
<keyword evidence="5" id="KW-0808">Transferase</keyword>
<dbReference type="InterPro" id="IPR004358">
    <property type="entry name" value="Sig_transdc_His_kin-like_C"/>
</dbReference>
<evidence type="ECO:0000313" key="14">
    <source>
        <dbReference type="EMBL" id="MFG6462854.1"/>
    </source>
</evidence>
<evidence type="ECO:0000259" key="13">
    <source>
        <dbReference type="PROSITE" id="PS50885"/>
    </source>
</evidence>
<dbReference type="SMART" id="SM00388">
    <property type="entry name" value="HisKA"/>
    <property type="match status" value="1"/>
</dbReference>
<feature type="transmembrane region" description="Helical" evidence="11">
    <location>
        <begin position="145"/>
        <end position="164"/>
    </location>
</feature>
<dbReference type="InterPro" id="IPR036890">
    <property type="entry name" value="HATPase_C_sf"/>
</dbReference>
<dbReference type="CDD" id="cd00075">
    <property type="entry name" value="HATPase"/>
    <property type="match status" value="1"/>
</dbReference>
<reference evidence="14 15" key="1">
    <citation type="submission" date="2024-08" db="EMBL/GenBank/DDBJ databases">
        <authorList>
            <person name="Lu H."/>
        </authorList>
    </citation>
    <scope>NUCLEOTIDE SEQUENCE [LARGE SCALE GENOMIC DNA]</scope>
    <source>
        <strain evidence="14 15">DXS20W</strain>
    </source>
</reference>
<dbReference type="GO" id="GO:0016301">
    <property type="term" value="F:kinase activity"/>
    <property type="evidence" value="ECO:0007669"/>
    <property type="project" value="UniProtKB-KW"/>
</dbReference>
<dbReference type="CDD" id="cd00082">
    <property type="entry name" value="HisKA"/>
    <property type="match status" value="1"/>
</dbReference>
<keyword evidence="10 11" id="KW-0472">Membrane</keyword>